<dbReference type="AlphaFoldDB" id="A0A2V0NSH2"/>
<accession>A0A2V0NSH2</accession>
<evidence type="ECO:0000313" key="2">
    <source>
        <dbReference type="Proteomes" id="UP000247498"/>
    </source>
</evidence>
<keyword evidence="2" id="KW-1185">Reference proteome</keyword>
<dbReference type="Proteomes" id="UP000247498">
    <property type="component" value="Unassembled WGS sequence"/>
</dbReference>
<comment type="caution">
    <text evidence="1">The sequence shown here is derived from an EMBL/GenBank/DDBJ whole genome shotgun (WGS) entry which is preliminary data.</text>
</comment>
<reference evidence="1 2" key="1">
    <citation type="journal article" date="2018" name="Sci. Rep.">
        <title>Raphidocelis subcapitata (=Pseudokirchneriella subcapitata) provides an insight into genome evolution and environmental adaptations in the Sphaeropleales.</title>
        <authorList>
            <person name="Suzuki S."/>
            <person name="Yamaguchi H."/>
            <person name="Nakajima N."/>
            <person name="Kawachi M."/>
        </authorList>
    </citation>
    <scope>NUCLEOTIDE SEQUENCE [LARGE SCALE GENOMIC DNA]</scope>
    <source>
        <strain evidence="1 2">NIES-35</strain>
    </source>
</reference>
<dbReference type="InParanoid" id="A0A2V0NSH2"/>
<evidence type="ECO:0000313" key="1">
    <source>
        <dbReference type="EMBL" id="GBF88520.1"/>
    </source>
</evidence>
<proteinExistence type="predicted"/>
<dbReference type="PANTHER" id="PTHR34970:SF5">
    <property type="entry name" value="PROTEIN, PUTATIVE-RELATED"/>
    <property type="match status" value="1"/>
</dbReference>
<name>A0A2V0NSH2_9CHLO</name>
<gene>
    <name evidence="1" type="ORF">Rsub_01235</name>
</gene>
<dbReference type="OrthoDB" id="543862at2759"/>
<protein>
    <submittedName>
        <fullName evidence="1">Uncharacterized protein</fullName>
    </submittedName>
</protein>
<organism evidence="1 2">
    <name type="scientific">Raphidocelis subcapitata</name>
    <dbReference type="NCBI Taxonomy" id="307507"/>
    <lineage>
        <taxon>Eukaryota</taxon>
        <taxon>Viridiplantae</taxon>
        <taxon>Chlorophyta</taxon>
        <taxon>core chlorophytes</taxon>
        <taxon>Chlorophyceae</taxon>
        <taxon>CS clade</taxon>
        <taxon>Sphaeropleales</taxon>
        <taxon>Selenastraceae</taxon>
        <taxon>Raphidocelis</taxon>
    </lineage>
</organism>
<sequence>MLLRVRVSSFLAGFGLASAAAFWQLRNDINTSSQFLAVQAQEARDTLERRVAALEAAMLPRQPAPAAAPADTGVSSIDELAEVLSAASAIEAE</sequence>
<dbReference type="PANTHER" id="PTHR34970">
    <property type="entry name" value="ABC TRANSPORTER A FAMILY PROTEIN"/>
    <property type="match status" value="1"/>
</dbReference>
<dbReference type="EMBL" id="BDRX01000005">
    <property type="protein sequence ID" value="GBF88520.1"/>
    <property type="molecule type" value="Genomic_DNA"/>
</dbReference>